<evidence type="ECO:0000313" key="4">
    <source>
        <dbReference type="Proteomes" id="UP001271792"/>
    </source>
</evidence>
<accession>A0ABU4TT85</accession>
<dbReference type="Proteomes" id="UP001271792">
    <property type="component" value="Unassembled WGS sequence"/>
</dbReference>
<dbReference type="InterPro" id="IPR036705">
    <property type="entry name" value="Ribosyl_crysJ1_sf"/>
</dbReference>
<dbReference type="InterPro" id="IPR005502">
    <property type="entry name" value="Ribosyl_crysJ1"/>
</dbReference>
<gene>
    <name evidence="3" type="ORF">SK571_19100</name>
</gene>
<dbReference type="GO" id="GO:0016798">
    <property type="term" value="F:hydrolase activity, acting on glycosyl bonds"/>
    <property type="evidence" value="ECO:0007669"/>
    <property type="project" value="UniProtKB-KW"/>
</dbReference>
<keyword evidence="4" id="KW-1185">Reference proteome</keyword>
<comment type="similarity">
    <text evidence="1">Belongs to the ADP-ribosylglycohydrolase family.</text>
</comment>
<dbReference type="EMBL" id="JAXAVV010000008">
    <property type="protein sequence ID" value="MDX8051502.1"/>
    <property type="molecule type" value="Genomic_DNA"/>
</dbReference>
<keyword evidence="2 3" id="KW-0378">Hydrolase</keyword>
<evidence type="ECO:0000313" key="3">
    <source>
        <dbReference type="EMBL" id="MDX8051502.1"/>
    </source>
</evidence>
<dbReference type="SUPFAM" id="SSF101478">
    <property type="entry name" value="ADP-ribosylglycohydrolase"/>
    <property type="match status" value="1"/>
</dbReference>
<keyword evidence="3" id="KW-0326">Glycosidase</keyword>
<proteinExistence type="inferred from homology"/>
<organism evidence="3 4">
    <name type="scientific">Lentzea kristufekii</name>
    <dbReference type="NCBI Taxonomy" id="3095430"/>
    <lineage>
        <taxon>Bacteria</taxon>
        <taxon>Bacillati</taxon>
        <taxon>Actinomycetota</taxon>
        <taxon>Actinomycetes</taxon>
        <taxon>Pseudonocardiales</taxon>
        <taxon>Pseudonocardiaceae</taxon>
        <taxon>Lentzea</taxon>
    </lineage>
</organism>
<dbReference type="EC" id="3.2.2.-" evidence="3"/>
<dbReference type="Gene3D" id="1.10.4080.10">
    <property type="entry name" value="ADP-ribosylation/Crystallin J1"/>
    <property type="match status" value="1"/>
</dbReference>
<dbReference type="RefSeq" id="WP_319985411.1">
    <property type="nucleotide sequence ID" value="NZ_JAXAVV010000008.1"/>
</dbReference>
<evidence type="ECO:0000256" key="2">
    <source>
        <dbReference type="ARBA" id="ARBA00022801"/>
    </source>
</evidence>
<dbReference type="Pfam" id="PF03747">
    <property type="entry name" value="ADP_ribosyl_GH"/>
    <property type="match status" value="1"/>
</dbReference>
<evidence type="ECO:0000256" key="1">
    <source>
        <dbReference type="ARBA" id="ARBA00010702"/>
    </source>
</evidence>
<comment type="caution">
    <text evidence="3">The sequence shown here is derived from an EMBL/GenBank/DDBJ whole genome shotgun (WGS) entry which is preliminary data.</text>
</comment>
<reference evidence="3 4" key="1">
    <citation type="submission" date="2023-11" db="EMBL/GenBank/DDBJ databases">
        <title>Lentzea sokolovensis, sp. nov., Lentzea kristufkii, sp. nov., and Lentzea miocenensis, sp. nov., rare actinobacteria from Sokolov Coal Basin, Miocene lacustrine sediment, Czech Republic.</title>
        <authorList>
            <person name="Lara A."/>
            <person name="Kotroba L."/>
            <person name="Nouioui I."/>
            <person name="Neumann-Schaal M."/>
            <person name="Mast Y."/>
            <person name="Chronakova A."/>
        </authorList>
    </citation>
    <scope>NUCLEOTIDE SEQUENCE [LARGE SCALE GENOMIC DNA]</scope>
    <source>
        <strain evidence="3 4">BCCO 10_0798</strain>
    </source>
</reference>
<dbReference type="InterPro" id="IPR050792">
    <property type="entry name" value="ADP-ribosylglycohydrolase"/>
</dbReference>
<dbReference type="PANTHER" id="PTHR16222">
    <property type="entry name" value="ADP-RIBOSYLGLYCOHYDROLASE"/>
    <property type="match status" value="1"/>
</dbReference>
<name>A0ABU4TT85_9PSEU</name>
<sequence>MRALAPVEQLLHEYEDDVNGFGHHAAHAELLIPGEILMTEAAVLRVYTEESRLPAGVEQWIRVPLHTVLSRLVATKPRLHVNPGLPYEAEFDFVELAEAAAEHMRSCGCGDRPSATREAGRWADSEGHRFFVVPHKDSSRLRGCLIGGAIGDALGANTENLPMEVVYERHGPDGITDLPEKPDITDDTQMTLFTFEAIIRAHVRERISGERDITGITQNAYQRWLHTQKTPWDKARGIHSTLDEPDGWLVTHRDLFRMRAPGLTCTSALQEYARTGEQATITKPVNNSKGCGGAMRVAPVALADDDPAEVFALAAANAALTHGHPSGYLSAGVFAVLVHQLLRGKDVLDALDVAVDSLVRREGHEEVVAGIEHALELAALGEPSVARVEELGRGGVGDTALAIALYSVLATDDPNQALLISVNHGGDNDSTASMAGNLAGALHGVEKIRPDWVERVQFRPVIDRMVADWELEKSVAAPVDQEWFVRYPPS</sequence>
<protein>
    <submittedName>
        <fullName evidence="3">ADP-ribosylglycohydrolase family protein</fullName>
        <ecNumber evidence="3">3.2.2.-</ecNumber>
    </submittedName>
</protein>
<dbReference type="PANTHER" id="PTHR16222:SF24">
    <property type="entry name" value="ADP-RIBOSYLHYDROLASE ARH3"/>
    <property type="match status" value="1"/>
</dbReference>